<gene>
    <name evidence="7" type="ORF">ACFSNC_20165</name>
</gene>
<keyword evidence="1 4" id="KW-0378">Hydrolase</keyword>
<evidence type="ECO:0000256" key="4">
    <source>
        <dbReference type="PROSITE-ProRule" id="PRU01161"/>
    </source>
</evidence>
<dbReference type="PROSITE" id="PS51635">
    <property type="entry name" value="PNPLA"/>
    <property type="match status" value="1"/>
</dbReference>
<comment type="caution">
    <text evidence="7">The sequence shown here is derived from an EMBL/GenBank/DDBJ whole genome shotgun (WGS) entry which is preliminary data.</text>
</comment>
<evidence type="ECO:0000256" key="3">
    <source>
        <dbReference type="ARBA" id="ARBA00023098"/>
    </source>
</evidence>
<dbReference type="PROSITE" id="PS51257">
    <property type="entry name" value="PROKAR_LIPOPROTEIN"/>
    <property type="match status" value="1"/>
</dbReference>
<keyword evidence="2 4" id="KW-0442">Lipid degradation</keyword>
<accession>A0ABW4Z290</accession>
<keyword evidence="8" id="KW-1185">Reference proteome</keyword>
<name>A0ABW4Z290_9HYPH</name>
<dbReference type="RefSeq" id="WP_213353496.1">
    <property type="nucleotide sequence ID" value="NZ_JAHBGB010000037.1"/>
</dbReference>
<dbReference type="PANTHER" id="PTHR14226">
    <property type="entry name" value="NEUROPATHY TARGET ESTERASE/SWISS CHEESE D.MELANOGASTER"/>
    <property type="match status" value="1"/>
</dbReference>
<dbReference type="PANTHER" id="PTHR14226:SF74">
    <property type="entry name" value="BLR4684 PROTEIN"/>
    <property type="match status" value="1"/>
</dbReference>
<evidence type="ECO:0000256" key="5">
    <source>
        <dbReference type="SAM" id="MobiDB-lite"/>
    </source>
</evidence>
<dbReference type="EMBL" id="JBHUHD010000001">
    <property type="protein sequence ID" value="MFD2142730.1"/>
    <property type="molecule type" value="Genomic_DNA"/>
</dbReference>
<dbReference type="Gene3D" id="3.40.1090.10">
    <property type="entry name" value="Cytosolic phospholipase A2 catalytic domain"/>
    <property type="match status" value="2"/>
</dbReference>
<dbReference type="SUPFAM" id="SSF52151">
    <property type="entry name" value="FabD/lysophospholipase-like"/>
    <property type="match status" value="1"/>
</dbReference>
<sequence>MFHKEEAWCASGVLAAVLALTLGGCAPMPRTSFTEQEQSRAVIPGIPEARYWADSKSTAVEAARYTQMSREPFRYLALSGGGGDGAFGAGFLKGWSESGTRPEFTVVSGVSTGALIAPFAFLGPAYDDTLKEMYTGGYGITLVDNPDPLNALFGNGVFDSGRLLTLARRFVTSDVIAAVAREHRRGRRLLVTTTNLDAERSVIWNMGAIAASGAPGSEELFRRVMTASASIPGVFTPTMIDVESGSRYFAEMHVDGSVISNIFVLPSEYLLNPARIMSRHGGAIYILNNGKITSDFEVVKQNTLEIVSRSVSTMIRSSSTRTFNDVYTFSKRNGLGFYIVSVPPNIDDSGTMTFDTDAMRDLYVVGHDQGRSGGAWATRPPAAPVDPQLDGAPRTRTASGN</sequence>
<protein>
    <submittedName>
        <fullName evidence="7">Patatin-like phospholipase family protein</fullName>
    </submittedName>
</protein>
<feature type="active site" description="Proton acceptor" evidence="4">
    <location>
        <position position="255"/>
    </location>
</feature>
<feature type="short sequence motif" description="GXGXXG" evidence="4">
    <location>
        <begin position="80"/>
        <end position="85"/>
    </location>
</feature>
<evidence type="ECO:0000256" key="2">
    <source>
        <dbReference type="ARBA" id="ARBA00022963"/>
    </source>
</evidence>
<evidence type="ECO:0000256" key="1">
    <source>
        <dbReference type="ARBA" id="ARBA00022801"/>
    </source>
</evidence>
<organism evidence="7 8">
    <name type="scientific">Ancylobacter oerskovii</name>
    <dbReference type="NCBI Taxonomy" id="459519"/>
    <lineage>
        <taxon>Bacteria</taxon>
        <taxon>Pseudomonadati</taxon>
        <taxon>Pseudomonadota</taxon>
        <taxon>Alphaproteobacteria</taxon>
        <taxon>Hyphomicrobiales</taxon>
        <taxon>Xanthobacteraceae</taxon>
        <taxon>Ancylobacter</taxon>
    </lineage>
</organism>
<proteinExistence type="predicted"/>
<evidence type="ECO:0000313" key="7">
    <source>
        <dbReference type="EMBL" id="MFD2142730.1"/>
    </source>
</evidence>
<keyword evidence="3 4" id="KW-0443">Lipid metabolism</keyword>
<dbReference type="InterPro" id="IPR002641">
    <property type="entry name" value="PNPLA_dom"/>
</dbReference>
<comment type="caution">
    <text evidence="4">Lacks conserved residue(s) required for the propagation of feature annotation.</text>
</comment>
<dbReference type="InterPro" id="IPR050301">
    <property type="entry name" value="NTE"/>
</dbReference>
<feature type="active site" description="Nucleophile" evidence="4">
    <location>
        <position position="111"/>
    </location>
</feature>
<feature type="domain" description="PNPLA" evidence="6">
    <location>
        <begin position="76"/>
        <end position="268"/>
    </location>
</feature>
<feature type="region of interest" description="Disordered" evidence="5">
    <location>
        <begin position="370"/>
        <end position="401"/>
    </location>
</feature>
<dbReference type="Proteomes" id="UP001597299">
    <property type="component" value="Unassembled WGS sequence"/>
</dbReference>
<dbReference type="Pfam" id="PF01734">
    <property type="entry name" value="Patatin"/>
    <property type="match status" value="1"/>
</dbReference>
<reference evidence="8" key="1">
    <citation type="journal article" date="2019" name="Int. J. Syst. Evol. Microbiol.">
        <title>The Global Catalogue of Microorganisms (GCM) 10K type strain sequencing project: providing services to taxonomists for standard genome sequencing and annotation.</title>
        <authorList>
            <consortium name="The Broad Institute Genomics Platform"/>
            <consortium name="The Broad Institute Genome Sequencing Center for Infectious Disease"/>
            <person name="Wu L."/>
            <person name="Ma J."/>
        </authorList>
    </citation>
    <scope>NUCLEOTIDE SEQUENCE [LARGE SCALE GENOMIC DNA]</scope>
    <source>
        <strain evidence="8">CCM 7435</strain>
    </source>
</reference>
<evidence type="ECO:0000259" key="6">
    <source>
        <dbReference type="PROSITE" id="PS51635"/>
    </source>
</evidence>
<dbReference type="InterPro" id="IPR016035">
    <property type="entry name" value="Acyl_Trfase/lysoPLipase"/>
</dbReference>
<evidence type="ECO:0000313" key="8">
    <source>
        <dbReference type="Proteomes" id="UP001597299"/>
    </source>
</evidence>
<feature type="short sequence motif" description="GXSXG" evidence="4">
    <location>
        <begin position="109"/>
        <end position="113"/>
    </location>
</feature>